<name>A0ABY8N1R0_9PSED</name>
<dbReference type="Proteomes" id="UP001243713">
    <property type="component" value="Chromosome"/>
</dbReference>
<dbReference type="RefSeq" id="WP_145319240.1">
    <property type="nucleotide sequence ID" value="NZ_CP093428.1"/>
</dbReference>
<keyword evidence="3" id="KW-1185">Reference proteome</keyword>
<gene>
    <name evidence="2" type="ORF">MOQ58_11420</name>
</gene>
<dbReference type="InterPro" id="IPR025391">
    <property type="entry name" value="DUF4123"/>
</dbReference>
<proteinExistence type="predicted"/>
<dbReference type="EMBL" id="CP093428">
    <property type="protein sequence ID" value="WGK92761.1"/>
    <property type="molecule type" value="Genomic_DNA"/>
</dbReference>
<organism evidence="2 3">
    <name type="scientific">Pseudomonas migulae</name>
    <dbReference type="NCBI Taxonomy" id="78543"/>
    <lineage>
        <taxon>Bacteria</taxon>
        <taxon>Pseudomonadati</taxon>
        <taxon>Pseudomonadota</taxon>
        <taxon>Gammaproteobacteria</taxon>
        <taxon>Pseudomonadales</taxon>
        <taxon>Pseudomonadaceae</taxon>
        <taxon>Pseudomonas</taxon>
    </lineage>
</organism>
<feature type="domain" description="DUF4123" evidence="1">
    <location>
        <begin position="10"/>
        <end position="117"/>
    </location>
</feature>
<dbReference type="Pfam" id="PF13503">
    <property type="entry name" value="DUF4123"/>
    <property type="match status" value="1"/>
</dbReference>
<sequence>MTNINGRNGFLLMDGAHLEDAVVWLYQNYPSHQPMPLLLGTPYEPIAEAGPILLDAPMGSPAYQAWSHADGNLSNGIWLQTQQSASQVFNTLQRRIRIYSPDRREFWLRLGDATPIRRAWLAGAVWPIGFWHGIDCVWVNHEGTAKRAWANEKPKEDCAPNDSGINAQIVLTWPLLEALAPDTDTSQEVV</sequence>
<evidence type="ECO:0000259" key="1">
    <source>
        <dbReference type="Pfam" id="PF13503"/>
    </source>
</evidence>
<evidence type="ECO:0000313" key="3">
    <source>
        <dbReference type="Proteomes" id="UP001243713"/>
    </source>
</evidence>
<reference evidence="2 3" key="1">
    <citation type="submission" date="2022-03" db="EMBL/GenBank/DDBJ databases">
        <title>Plant growth promoting endophytes with ACC deaminase activity.</title>
        <authorList>
            <person name="Charles T."/>
            <person name="Van Dyk A."/>
            <person name="Cheng J."/>
            <person name="Heil J."/>
        </authorList>
    </citation>
    <scope>NUCLEOTIDE SEQUENCE [LARGE SCALE GENOMIC DNA]</scope>
    <source>
        <strain evidence="2 3">8R6</strain>
    </source>
</reference>
<accession>A0ABY8N1R0</accession>
<protein>
    <submittedName>
        <fullName evidence="2">DUF4123 domain-containing protein</fullName>
    </submittedName>
</protein>
<evidence type="ECO:0000313" key="2">
    <source>
        <dbReference type="EMBL" id="WGK92761.1"/>
    </source>
</evidence>